<organism evidence="3 4">
    <name type="scientific">Robinsoniella peoriensis</name>
    <dbReference type="NCBI Taxonomy" id="180332"/>
    <lineage>
        <taxon>Bacteria</taxon>
        <taxon>Bacillati</taxon>
        <taxon>Bacillota</taxon>
        <taxon>Clostridia</taxon>
        <taxon>Lachnospirales</taxon>
        <taxon>Lachnospiraceae</taxon>
        <taxon>Robinsoniella</taxon>
    </lineage>
</organism>
<dbReference type="Gene3D" id="3.30.450.20">
    <property type="entry name" value="PAS domain"/>
    <property type="match status" value="2"/>
</dbReference>
<dbReference type="RefSeq" id="WP_044288838.1">
    <property type="nucleotide sequence ID" value="NZ_QGQD01000068.1"/>
</dbReference>
<dbReference type="Pfam" id="PF00563">
    <property type="entry name" value="EAL"/>
    <property type="match status" value="1"/>
</dbReference>
<reference evidence="3 4" key="1">
    <citation type="journal article" date="2019" name="Anaerobe">
        <title>Detection of Robinsoniella peoriensis in multiple bone samples of a trauma patient.</title>
        <authorList>
            <person name="Schrottner P."/>
            <person name="Hartwich K."/>
            <person name="Bunk B."/>
            <person name="Schober I."/>
            <person name="Helbig S."/>
            <person name="Rudolph W.W."/>
            <person name="Gunzer F."/>
        </authorList>
    </citation>
    <scope>NUCLEOTIDE SEQUENCE [LARGE SCALE GENOMIC DNA]</scope>
    <source>
        <strain evidence="3 4">DSM 106044</strain>
    </source>
</reference>
<gene>
    <name evidence="3" type="primary">dosP_1</name>
    <name evidence="3" type="ORF">DSM106044_03559</name>
</gene>
<dbReference type="Pfam" id="PF01590">
    <property type="entry name" value="GAF"/>
    <property type="match status" value="1"/>
</dbReference>
<evidence type="ECO:0000259" key="1">
    <source>
        <dbReference type="PROSITE" id="PS50883"/>
    </source>
</evidence>
<dbReference type="NCBIfam" id="TIGR00254">
    <property type="entry name" value="GGDEF"/>
    <property type="match status" value="2"/>
</dbReference>
<dbReference type="InterPro" id="IPR001633">
    <property type="entry name" value="EAL_dom"/>
</dbReference>
<dbReference type="SUPFAM" id="SSF55073">
    <property type="entry name" value="Nucleotide cyclase"/>
    <property type="match status" value="2"/>
</dbReference>
<dbReference type="InterPro" id="IPR029787">
    <property type="entry name" value="Nucleotide_cyclase"/>
</dbReference>
<dbReference type="SMART" id="SM00052">
    <property type="entry name" value="EAL"/>
    <property type="match status" value="1"/>
</dbReference>
<sequence>MIRTMEESSMKSQNITDDFRVGIVKCRKDEYLSIKEVNKGFLRLFGYKVADLEECFGSGLVNIIHADDRQKLLLNIKESNQNKDRIVCCCRMVCKDRTYLWVQYFGQSIKDVSGEEIILGMITERIMDQEEAKGFLHTKCGVGPFLKDLDVASEQSEVMIFEWDVVTDTMAYSSDFQNSAHIIREISSHLVSSHYIHPDDKKVLMNLRESVKQGKLYSTSEFRIRNEKNEYIWYRIHAITQYDSDEKPAKAVGMMFCINEEMQVIEQLRARAERDVLTGLYNREETEERIKRHLQGKPANSCALLMIDTDNFKQINDTKGHMLGDVVLSELAASMKNRMRKSDIVGRVGGDEFIIFMKDIASREAASKKTEELLQGFSHLFKNEKMAVQITCSIGIAVYPEDGNEFKTLYRHADQALYQAKIQGKNQYVMYDYQHSYQIEEAGYSNLVTAIDSEIKSSGQQSNVLSDIFKILYRTEDTEQAINLTLEIVGRRFDVSRAYIFESTEDGKYHSNTYEWCNKGINPEMQNLQNIDASEAGDYKTMFDDNSIFYCRDTHLLPTTQRELLEKQGIYSTLQCAFWKEKEFAGFVGFDECTGLRLWTREEVDVLSMVSQMLTTFLQKKRVMERNAEMELQMRTILDSQSSCIYIVEKNTFALLFLNSKAKEFRQGIRQGECCYSVLFDKKEPCGFCPLLEDRVWEGKMAEDSIHSKIHASSTKWFGKEAYLVSFRIESNAALLHTRQDMEHHITAEKSIVDCIQCLTSSEYLEDAIEYVLEIVQDYYQSDRVYIIEIDESMGVVSNTYEICAEGVEPQINMLQNVPLEAITFWMEQFELKDYINIENVDELGDERHLEFEILKEQGINSLMAIPLYVKGEMKGFLGIDDPKIHKENFYYLKELSYFLENEISKNSLKKKLVKMSYQDSMTGLENRNSYMTYCDDFLESHPAPVGVAFMDINGLKKLNDLKGHLCGNMLINHIAEKMKEFFPKERCFRLSGDEFLIVTQSMSYDEFRKQLTGLTESLTEDGHSSIAIGTTWSDVEADLIDLVNKADRLMYINKQDYYKETKDISVTKIPLLRGLLESILNNEYLIYLQPKLNVQTGKIDSAEVLVRYREKDGTISSPAKFIPMLESEGLISNIDFFVMEEVCRLLTKWKAAHLSDMKLAINFSRITLFDHHFLKQFQDIFERYSLRPGQLEVEVTETQETLNKKLMARLLDELSNRGFRIALDDFGVEYSSYEFLLMANFNLLKIDKGIVQRYGETEKCETLMKHIVDMGHDLGISCCAEGVETEEQFHFIKSIGCDYIQGYLIGKPVSIEQFEIRYLEK</sequence>
<dbReference type="GO" id="GO:0071111">
    <property type="term" value="F:cyclic-guanylate-specific phosphodiesterase activity"/>
    <property type="evidence" value="ECO:0007669"/>
    <property type="project" value="UniProtKB-EC"/>
</dbReference>
<dbReference type="InterPro" id="IPR035965">
    <property type="entry name" value="PAS-like_dom_sf"/>
</dbReference>
<evidence type="ECO:0000259" key="2">
    <source>
        <dbReference type="PROSITE" id="PS50887"/>
    </source>
</evidence>
<comment type="caution">
    <text evidence="3">The sequence shown here is derived from an EMBL/GenBank/DDBJ whole genome shotgun (WGS) entry which is preliminary data.</text>
</comment>
<dbReference type="EC" id="3.1.4.52" evidence="3"/>
<dbReference type="CDD" id="cd01949">
    <property type="entry name" value="GGDEF"/>
    <property type="match status" value="2"/>
</dbReference>
<proteinExistence type="predicted"/>
<dbReference type="InterPro" id="IPR003018">
    <property type="entry name" value="GAF"/>
</dbReference>
<dbReference type="Gene3D" id="3.30.70.270">
    <property type="match status" value="2"/>
</dbReference>
<protein>
    <submittedName>
        <fullName evidence="3">Oxygen sensor protein DosP</fullName>
        <ecNumber evidence="3">3.1.4.52</ecNumber>
    </submittedName>
</protein>
<dbReference type="InterPro" id="IPR000160">
    <property type="entry name" value="GGDEF_dom"/>
</dbReference>
<dbReference type="FunFam" id="3.30.70.270:FF:000001">
    <property type="entry name" value="Diguanylate cyclase domain protein"/>
    <property type="match status" value="1"/>
</dbReference>
<dbReference type="InterPro" id="IPR052155">
    <property type="entry name" value="Biofilm_reg_signaling"/>
</dbReference>
<dbReference type="InterPro" id="IPR029016">
    <property type="entry name" value="GAF-like_dom_sf"/>
</dbReference>
<feature type="domain" description="GGDEF" evidence="2">
    <location>
        <begin position="944"/>
        <end position="1070"/>
    </location>
</feature>
<feature type="domain" description="GGDEF" evidence="2">
    <location>
        <begin position="300"/>
        <end position="433"/>
    </location>
</feature>
<evidence type="ECO:0000313" key="4">
    <source>
        <dbReference type="Proteomes" id="UP000306509"/>
    </source>
</evidence>
<dbReference type="PANTHER" id="PTHR44757:SF2">
    <property type="entry name" value="BIOFILM ARCHITECTURE MAINTENANCE PROTEIN MBAA"/>
    <property type="match status" value="1"/>
</dbReference>
<dbReference type="CDD" id="cd01948">
    <property type="entry name" value="EAL"/>
    <property type="match status" value="1"/>
</dbReference>
<dbReference type="CDD" id="cd00130">
    <property type="entry name" value="PAS"/>
    <property type="match status" value="1"/>
</dbReference>
<name>A0A4U8Q594_9FIRM</name>
<dbReference type="SUPFAM" id="SSF141868">
    <property type="entry name" value="EAL domain-like"/>
    <property type="match status" value="1"/>
</dbReference>
<dbReference type="InterPro" id="IPR013655">
    <property type="entry name" value="PAS_fold_3"/>
</dbReference>
<dbReference type="InterPro" id="IPR043128">
    <property type="entry name" value="Rev_trsase/Diguanyl_cyclase"/>
</dbReference>
<dbReference type="Proteomes" id="UP000306509">
    <property type="component" value="Unassembled WGS sequence"/>
</dbReference>
<dbReference type="PROSITE" id="PS50883">
    <property type="entry name" value="EAL"/>
    <property type="match status" value="1"/>
</dbReference>
<keyword evidence="3" id="KW-0378">Hydrolase</keyword>
<dbReference type="NCBIfam" id="TIGR00229">
    <property type="entry name" value="sensory_box"/>
    <property type="match status" value="1"/>
</dbReference>
<dbReference type="SUPFAM" id="SSF55781">
    <property type="entry name" value="GAF domain-like"/>
    <property type="match status" value="2"/>
</dbReference>
<dbReference type="SUPFAM" id="SSF55785">
    <property type="entry name" value="PYP-like sensor domain (PAS domain)"/>
    <property type="match status" value="2"/>
</dbReference>
<dbReference type="SMART" id="SM00267">
    <property type="entry name" value="GGDEF"/>
    <property type="match status" value="2"/>
</dbReference>
<dbReference type="Pfam" id="PF00990">
    <property type="entry name" value="GGDEF"/>
    <property type="match status" value="2"/>
</dbReference>
<keyword evidence="4" id="KW-1185">Reference proteome</keyword>
<dbReference type="InterPro" id="IPR000014">
    <property type="entry name" value="PAS"/>
</dbReference>
<dbReference type="PANTHER" id="PTHR44757">
    <property type="entry name" value="DIGUANYLATE CYCLASE DGCP"/>
    <property type="match status" value="1"/>
</dbReference>
<dbReference type="Pfam" id="PF08447">
    <property type="entry name" value="PAS_3"/>
    <property type="match status" value="2"/>
</dbReference>
<dbReference type="STRING" id="180332.GCA_000797495_01618"/>
<dbReference type="Gene3D" id="3.30.450.40">
    <property type="match status" value="2"/>
</dbReference>
<evidence type="ECO:0000313" key="3">
    <source>
        <dbReference type="EMBL" id="TLC99608.1"/>
    </source>
</evidence>
<accession>A0A4U8Q594</accession>
<dbReference type="PROSITE" id="PS50887">
    <property type="entry name" value="GGDEF"/>
    <property type="match status" value="2"/>
</dbReference>
<dbReference type="InterPro" id="IPR035919">
    <property type="entry name" value="EAL_sf"/>
</dbReference>
<feature type="domain" description="EAL" evidence="1">
    <location>
        <begin position="1069"/>
        <end position="1322"/>
    </location>
</feature>
<dbReference type="Gene3D" id="3.20.20.450">
    <property type="entry name" value="EAL domain"/>
    <property type="match status" value="1"/>
</dbReference>
<dbReference type="EMBL" id="QGQD01000068">
    <property type="protein sequence ID" value="TLC99608.1"/>
    <property type="molecule type" value="Genomic_DNA"/>
</dbReference>